<feature type="transmembrane region" description="Helical" evidence="7">
    <location>
        <begin position="189"/>
        <end position="205"/>
    </location>
</feature>
<feature type="transmembrane region" description="Helical" evidence="7">
    <location>
        <begin position="277"/>
        <end position="300"/>
    </location>
</feature>
<reference evidence="9" key="1">
    <citation type="submission" date="2023-01" db="EMBL/GenBank/DDBJ databases">
        <title>Human gut microbiome strain richness.</title>
        <authorList>
            <person name="Chen-Liaw A."/>
        </authorList>
    </citation>
    <scope>NUCLEOTIDE SEQUENCE</scope>
    <source>
        <strain evidence="9">RTP21484st1_H11_RTP21484_190118</strain>
    </source>
</reference>
<feature type="transmembrane region" description="Helical" evidence="7">
    <location>
        <begin position="101"/>
        <end position="118"/>
    </location>
</feature>
<evidence type="ECO:0000313" key="9">
    <source>
        <dbReference type="EMBL" id="MDB8687498.1"/>
    </source>
</evidence>
<comment type="subcellular location">
    <subcellularLocation>
        <location evidence="1">Cell membrane</location>
        <topology evidence="1">Multi-pass membrane protein</topology>
    </subcellularLocation>
</comment>
<evidence type="ECO:0000256" key="1">
    <source>
        <dbReference type="ARBA" id="ARBA00004651"/>
    </source>
</evidence>
<evidence type="ECO:0000256" key="6">
    <source>
        <dbReference type="ARBA" id="ARBA00023136"/>
    </source>
</evidence>
<keyword evidence="3" id="KW-1003">Cell membrane</keyword>
<dbReference type="InterPro" id="IPR002656">
    <property type="entry name" value="Acyl_transf_3_dom"/>
</dbReference>
<evidence type="ECO:0000256" key="4">
    <source>
        <dbReference type="ARBA" id="ARBA00022692"/>
    </source>
</evidence>
<dbReference type="GO" id="GO:0009246">
    <property type="term" value="P:enterobacterial common antigen biosynthetic process"/>
    <property type="evidence" value="ECO:0007669"/>
    <property type="project" value="TreeGrafter"/>
</dbReference>
<feature type="transmembrane region" description="Helical" evidence="7">
    <location>
        <begin position="240"/>
        <end position="265"/>
    </location>
</feature>
<feature type="transmembrane region" description="Helical" evidence="7">
    <location>
        <begin position="163"/>
        <end position="183"/>
    </location>
</feature>
<evidence type="ECO:0000313" key="10">
    <source>
        <dbReference type="Proteomes" id="UP001212160"/>
    </source>
</evidence>
<comment type="similarity">
    <text evidence="2">Belongs to the acyltransferase 3 family.</text>
</comment>
<accession>A0AAW6DHS5</accession>
<feature type="transmembrane region" description="Helical" evidence="7">
    <location>
        <begin position="217"/>
        <end position="234"/>
    </location>
</feature>
<feature type="domain" description="Acyltransferase 3" evidence="8">
    <location>
        <begin position="21"/>
        <end position="328"/>
    </location>
</feature>
<keyword evidence="5 7" id="KW-1133">Transmembrane helix</keyword>
<dbReference type="RefSeq" id="WP_272107983.1">
    <property type="nucleotide sequence ID" value="NZ_JAQMLA010000039.1"/>
</dbReference>
<proteinExistence type="inferred from homology"/>
<gene>
    <name evidence="9" type="ORF">PNW85_12590</name>
</gene>
<keyword evidence="9" id="KW-0808">Transferase</keyword>
<name>A0AAW6DHS5_MEDGN</name>
<dbReference type="GO" id="GO:0016413">
    <property type="term" value="F:O-acetyltransferase activity"/>
    <property type="evidence" value="ECO:0007669"/>
    <property type="project" value="TreeGrafter"/>
</dbReference>
<keyword evidence="9" id="KW-0012">Acyltransferase</keyword>
<organism evidence="9 10">
    <name type="scientific">Mediterraneibacter gnavus</name>
    <name type="common">Ruminococcus gnavus</name>
    <dbReference type="NCBI Taxonomy" id="33038"/>
    <lineage>
        <taxon>Bacteria</taxon>
        <taxon>Bacillati</taxon>
        <taxon>Bacillota</taxon>
        <taxon>Clostridia</taxon>
        <taxon>Lachnospirales</taxon>
        <taxon>Lachnospiraceae</taxon>
        <taxon>Mediterraneibacter</taxon>
    </lineage>
</organism>
<comment type="caution">
    <text evidence="9">The sequence shown here is derived from an EMBL/GenBank/DDBJ whole genome shotgun (WGS) entry which is preliminary data.</text>
</comment>
<evidence type="ECO:0000256" key="5">
    <source>
        <dbReference type="ARBA" id="ARBA00022989"/>
    </source>
</evidence>
<dbReference type="Pfam" id="PF01757">
    <property type="entry name" value="Acyl_transf_3"/>
    <property type="match status" value="1"/>
</dbReference>
<feature type="transmembrane region" description="Helical" evidence="7">
    <location>
        <begin position="21"/>
        <end position="39"/>
    </location>
</feature>
<sequence length="344" mass="39977">MNEKKNIIDQSIELENCTYSKTILMLIIVFYHSALMYRRGGWGPYEAAQSAAVIGTLDVFLASFHLATFVLISGYLFYYVKFETRRYQKYLPFIGNKVKRLLVPYVFIATIWVAPVYMHYYGMGTVVEKFVLGKEPAQLWFVLMLFWVFAIFWLISDFVNYHSILGFLIVCSIYCIGMFAPAYYRINNGLQYMLIFYIGFLFRKYNLGNKIFYRIPSVVYIGANIGLFILVDVLKNQEAILMRFFFYGFDVLLSMVGAIGAFVILQRVICRFPQSKILHFLSPYSFTIYLVHEQMIYFTIGLFNGIVPPIAVVSLNFFISLTVSTLFAIIMNKTRITRFLIGNK</sequence>
<dbReference type="PANTHER" id="PTHR40074:SF2">
    <property type="entry name" value="O-ACETYLTRANSFERASE WECH"/>
    <property type="match status" value="1"/>
</dbReference>
<keyword evidence="6 7" id="KW-0472">Membrane</keyword>
<evidence type="ECO:0000259" key="8">
    <source>
        <dbReference type="Pfam" id="PF01757"/>
    </source>
</evidence>
<feature type="transmembrane region" description="Helical" evidence="7">
    <location>
        <begin position="59"/>
        <end position="80"/>
    </location>
</feature>
<dbReference type="EMBL" id="JAQMLA010000039">
    <property type="protein sequence ID" value="MDB8687498.1"/>
    <property type="molecule type" value="Genomic_DNA"/>
</dbReference>
<dbReference type="GO" id="GO:0005886">
    <property type="term" value="C:plasma membrane"/>
    <property type="evidence" value="ECO:0007669"/>
    <property type="project" value="UniProtKB-SubCell"/>
</dbReference>
<evidence type="ECO:0000256" key="3">
    <source>
        <dbReference type="ARBA" id="ARBA00022475"/>
    </source>
</evidence>
<dbReference type="Proteomes" id="UP001212160">
    <property type="component" value="Unassembled WGS sequence"/>
</dbReference>
<dbReference type="PANTHER" id="PTHR40074">
    <property type="entry name" value="O-ACETYLTRANSFERASE WECH"/>
    <property type="match status" value="1"/>
</dbReference>
<dbReference type="AlphaFoldDB" id="A0AAW6DHS5"/>
<evidence type="ECO:0000256" key="7">
    <source>
        <dbReference type="SAM" id="Phobius"/>
    </source>
</evidence>
<protein>
    <submittedName>
        <fullName evidence="9">Acyltransferase</fullName>
    </submittedName>
</protein>
<feature type="transmembrane region" description="Helical" evidence="7">
    <location>
        <begin position="306"/>
        <end position="330"/>
    </location>
</feature>
<evidence type="ECO:0000256" key="2">
    <source>
        <dbReference type="ARBA" id="ARBA00007400"/>
    </source>
</evidence>
<keyword evidence="4 7" id="KW-0812">Transmembrane</keyword>
<feature type="transmembrane region" description="Helical" evidence="7">
    <location>
        <begin position="138"/>
        <end position="156"/>
    </location>
</feature>